<dbReference type="SUPFAM" id="SSF48264">
    <property type="entry name" value="Cytochrome P450"/>
    <property type="match status" value="1"/>
</dbReference>
<dbReference type="InterPro" id="IPR001128">
    <property type="entry name" value="Cyt_P450"/>
</dbReference>
<evidence type="ECO:0000256" key="6">
    <source>
        <dbReference type="ARBA" id="ARBA00023004"/>
    </source>
</evidence>
<dbReference type="InterPro" id="IPR017972">
    <property type="entry name" value="Cyt_P450_CS"/>
</dbReference>
<gene>
    <name evidence="9" type="ORF">BST14_24345</name>
</gene>
<dbReference type="InterPro" id="IPR036396">
    <property type="entry name" value="Cyt_P450_sf"/>
</dbReference>
<evidence type="ECO:0000256" key="3">
    <source>
        <dbReference type="ARBA" id="ARBA00022617"/>
    </source>
</evidence>
<comment type="cofactor">
    <cofactor evidence="1">
        <name>heme</name>
        <dbReference type="ChEBI" id="CHEBI:30413"/>
    </cofactor>
</comment>
<dbReference type="Pfam" id="PF00067">
    <property type="entry name" value="p450"/>
    <property type="match status" value="1"/>
</dbReference>
<dbReference type="PANTHER" id="PTHR46696:SF4">
    <property type="entry name" value="BIOTIN BIOSYNTHESIS CYTOCHROME P450"/>
    <property type="match status" value="1"/>
</dbReference>
<evidence type="ECO:0000313" key="10">
    <source>
        <dbReference type="Proteomes" id="UP000192707"/>
    </source>
</evidence>
<dbReference type="GO" id="GO:0036199">
    <property type="term" value="F:cholest-4-en-3-one 26-monooxygenase activity"/>
    <property type="evidence" value="ECO:0007669"/>
    <property type="project" value="TreeGrafter"/>
</dbReference>
<dbReference type="RefSeq" id="WP_083066877.1">
    <property type="nucleotide sequence ID" value="NZ_MVHG01000098.1"/>
</dbReference>
<dbReference type="GO" id="GO:0008395">
    <property type="term" value="F:steroid hydroxylase activity"/>
    <property type="evidence" value="ECO:0007669"/>
    <property type="project" value="TreeGrafter"/>
</dbReference>
<dbReference type="PRINTS" id="PR00385">
    <property type="entry name" value="P450"/>
</dbReference>
<dbReference type="PRINTS" id="PR00359">
    <property type="entry name" value="BP450"/>
</dbReference>
<keyword evidence="5 8" id="KW-0560">Oxidoreductase</keyword>
<evidence type="ECO:0000256" key="1">
    <source>
        <dbReference type="ARBA" id="ARBA00001971"/>
    </source>
</evidence>
<accession>A0A1W9Z7S9</accession>
<keyword evidence="4 8" id="KW-0479">Metal-binding</keyword>
<proteinExistence type="inferred from homology"/>
<dbReference type="Proteomes" id="UP000192707">
    <property type="component" value="Unassembled WGS sequence"/>
</dbReference>
<dbReference type="Gene3D" id="1.10.630.10">
    <property type="entry name" value="Cytochrome P450"/>
    <property type="match status" value="1"/>
</dbReference>
<keyword evidence="7 8" id="KW-0503">Monooxygenase</keyword>
<dbReference type="AlphaFoldDB" id="A0A1W9Z7S9"/>
<evidence type="ECO:0000256" key="8">
    <source>
        <dbReference type="RuleBase" id="RU000461"/>
    </source>
</evidence>
<reference evidence="9 10" key="1">
    <citation type="submission" date="2016-12" db="EMBL/GenBank/DDBJ databases">
        <title>The new phylogeny of genus Mycobacterium.</title>
        <authorList>
            <person name="Tortoli E."/>
            <person name="Trovato A."/>
            <person name="Cirillo D.M."/>
        </authorList>
    </citation>
    <scope>NUCLEOTIDE SEQUENCE [LARGE SCALE GENOMIC DNA]</scope>
    <source>
        <strain evidence="9 10">DSM 45069</strain>
    </source>
</reference>
<dbReference type="OrthoDB" id="4630797at2"/>
<dbReference type="EMBL" id="MVHG01000098">
    <property type="protein sequence ID" value="ORA08347.1"/>
    <property type="molecule type" value="Genomic_DNA"/>
</dbReference>
<dbReference type="CDD" id="cd11078">
    <property type="entry name" value="CYP130-like"/>
    <property type="match status" value="1"/>
</dbReference>
<dbReference type="FunFam" id="1.10.630.10:FF:000018">
    <property type="entry name" value="Cytochrome P450 monooxygenase"/>
    <property type="match status" value="1"/>
</dbReference>
<organism evidence="9 10">
    <name type="scientific">Mycobacterium arosiense ATCC BAA-1401 = DSM 45069</name>
    <dbReference type="NCBI Taxonomy" id="1265311"/>
    <lineage>
        <taxon>Bacteria</taxon>
        <taxon>Bacillati</taxon>
        <taxon>Actinomycetota</taxon>
        <taxon>Actinomycetes</taxon>
        <taxon>Mycobacteriales</taxon>
        <taxon>Mycobacteriaceae</taxon>
        <taxon>Mycobacterium</taxon>
        <taxon>Mycobacterium avium complex (MAC)</taxon>
    </lineage>
</organism>
<protein>
    <submittedName>
        <fullName evidence="9">Cytochrome</fullName>
    </submittedName>
</protein>
<evidence type="ECO:0000256" key="4">
    <source>
        <dbReference type="ARBA" id="ARBA00022723"/>
    </source>
</evidence>
<sequence length="400" mass="45373">MTVSASSEVYYDPYNVELNLDPYPIYRRLREEAPLYYNEQHDFYALSRFADVNRAAVDHETFSSARGDILETIKANIEIPSGFLIFEDPPVHDIHRKLLARMFRPRKVNELEAKIREFCARCLDPLIGTGRFDFVTDLGAQMPMRVIGMLLGMPEADQEAVRKRWDANLRTEAGKPMEVAAENMDAGEAFATYIDWRAENPSDDIITELLNVEFEDDTGTTRRLTRDELRAYASLVAGAGNETTGRLIGWMGKVLAEHPEQRRELVEDKSLIPQAIEELLRCEPSGPNMARYVTRDVDYYGQTVPGGSVMLLMLGAANRDDRQFPPDGDVFDIHREVRQHLTFGIGAHYCLGAALARLEGRIALEEILKRFPEWDINLTEVKLTSSSAVRGWESMPAVVR</sequence>
<dbReference type="PROSITE" id="PS00086">
    <property type="entry name" value="CYTOCHROME_P450"/>
    <property type="match status" value="1"/>
</dbReference>
<keyword evidence="10" id="KW-1185">Reference proteome</keyword>
<evidence type="ECO:0000256" key="7">
    <source>
        <dbReference type="ARBA" id="ARBA00023033"/>
    </source>
</evidence>
<evidence type="ECO:0000256" key="2">
    <source>
        <dbReference type="ARBA" id="ARBA00010617"/>
    </source>
</evidence>
<dbReference type="GO" id="GO:0006707">
    <property type="term" value="P:cholesterol catabolic process"/>
    <property type="evidence" value="ECO:0007669"/>
    <property type="project" value="TreeGrafter"/>
</dbReference>
<name>A0A1W9Z7S9_MYCAI</name>
<keyword evidence="6 8" id="KW-0408">Iron</keyword>
<dbReference type="GO" id="GO:0020037">
    <property type="term" value="F:heme binding"/>
    <property type="evidence" value="ECO:0007669"/>
    <property type="project" value="InterPro"/>
</dbReference>
<comment type="caution">
    <text evidence="9">The sequence shown here is derived from an EMBL/GenBank/DDBJ whole genome shotgun (WGS) entry which is preliminary data.</text>
</comment>
<dbReference type="InterPro" id="IPR002397">
    <property type="entry name" value="Cyt_P450_B"/>
</dbReference>
<dbReference type="GO" id="GO:0005506">
    <property type="term" value="F:iron ion binding"/>
    <property type="evidence" value="ECO:0007669"/>
    <property type="project" value="InterPro"/>
</dbReference>
<evidence type="ECO:0000256" key="5">
    <source>
        <dbReference type="ARBA" id="ARBA00023002"/>
    </source>
</evidence>
<keyword evidence="3 8" id="KW-0349">Heme</keyword>
<dbReference type="PANTHER" id="PTHR46696">
    <property type="entry name" value="P450, PUTATIVE (EUROFUNG)-RELATED"/>
    <property type="match status" value="1"/>
</dbReference>
<evidence type="ECO:0000313" key="9">
    <source>
        <dbReference type="EMBL" id="ORA08347.1"/>
    </source>
</evidence>
<comment type="similarity">
    <text evidence="2 8">Belongs to the cytochrome P450 family.</text>
</comment>